<feature type="compositionally biased region" description="Acidic residues" evidence="1">
    <location>
        <begin position="241"/>
        <end position="251"/>
    </location>
</feature>
<sequence length="264" mass="30096">MLPSKHLESGTEALPSTSLKRPNQPPLTLEEQIWLEDYGWNEFKALLVENGLDPHSFKHVKRAAHTIRNNGDCYRKLLPRLSEELAEIQIVRQPSIVQDKKEEEVLRATPMDEGHLQQPIDSTTERRPGPEKYAQNGEENANSERKSGLSVFVRSDYQTPCFLVEPDEQEQKKLYVKMVTNSGNYIFIEYEEDDDNGLVSVPKTLQHGRQQEREEQKKSQDKQQARSQVALVTAASSESSGSEEGDRDAEDPLPRGHITSKMRD</sequence>
<dbReference type="OrthoDB" id="3559519at2759"/>
<feature type="region of interest" description="Disordered" evidence="1">
    <location>
        <begin position="204"/>
        <end position="264"/>
    </location>
</feature>
<feature type="region of interest" description="Disordered" evidence="1">
    <location>
        <begin position="108"/>
        <end position="146"/>
    </location>
</feature>
<keyword evidence="3" id="KW-1185">Reference proteome</keyword>
<gene>
    <name evidence="2" type="ORF">SCLTRI_LOCUS8771</name>
</gene>
<evidence type="ECO:0000313" key="2">
    <source>
        <dbReference type="EMBL" id="CAD6448978.1"/>
    </source>
</evidence>
<feature type="region of interest" description="Disordered" evidence="1">
    <location>
        <begin position="1"/>
        <end position="25"/>
    </location>
</feature>
<comment type="caution">
    <text evidence="2">The sequence shown here is derived from an EMBL/GenBank/DDBJ whole genome shotgun (WGS) entry which is preliminary data.</text>
</comment>
<evidence type="ECO:0000256" key="1">
    <source>
        <dbReference type="SAM" id="MobiDB-lite"/>
    </source>
</evidence>
<feature type="compositionally biased region" description="Basic and acidic residues" evidence="1">
    <location>
        <begin position="209"/>
        <end position="224"/>
    </location>
</feature>
<name>A0A8H2W1N7_9HELO</name>
<dbReference type="AlphaFoldDB" id="A0A8H2W1N7"/>
<evidence type="ECO:0000313" key="3">
    <source>
        <dbReference type="Proteomes" id="UP000624404"/>
    </source>
</evidence>
<organism evidence="2 3">
    <name type="scientific">Sclerotinia trifoliorum</name>
    <dbReference type="NCBI Taxonomy" id="28548"/>
    <lineage>
        <taxon>Eukaryota</taxon>
        <taxon>Fungi</taxon>
        <taxon>Dikarya</taxon>
        <taxon>Ascomycota</taxon>
        <taxon>Pezizomycotina</taxon>
        <taxon>Leotiomycetes</taxon>
        <taxon>Helotiales</taxon>
        <taxon>Sclerotiniaceae</taxon>
        <taxon>Sclerotinia</taxon>
    </lineage>
</organism>
<reference evidence="2" key="1">
    <citation type="submission" date="2020-10" db="EMBL/GenBank/DDBJ databases">
        <authorList>
            <person name="Kusch S."/>
        </authorList>
    </citation>
    <scope>NUCLEOTIDE SEQUENCE</scope>
    <source>
        <strain evidence="2">SwB9</strain>
    </source>
</reference>
<dbReference type="Proteomes" id="UP000624404">
    <property type="component" value="Unassembled WGS sequence"/>
</dbReference>
<dbReference type="EMBL" id="CAJHIA010000033">
    <property type="protein sequence ID" value="CAD6448978.1"/>
    <property type="molecule type" value="Genomic_DNA"/>
</dbReference>
<proteinExistence type="predicted"/>
<accession>A0A8H2W1N7</accession>
<protein>
    <submittedName>
        <fullName evidence="2">31de0c2a-1e84-4765-9967-f4c858c88e18</fullName>
    </submittedName>
</protein>